<evidence type="ECO:0000313" key="2">
    <source>
        <dbReference type="EMBL" id="JAE36395.1"/>
    </source>
</evidence>
<dbReference type="AlphaFoldDB" id="A0A0A9HGT3"/>
<proteinExistence type="predicted"/>
<reference evidence="2" key="1">
    <citation type="submission" date="2014-09" db="EMBL/GenBank/DDBJ databases">
        <authorList>
            <person name="Magalhaes I.L.F."/>
            <person name="Oliveira U."/>
            <person name="Santos F.R."/>
            <person name="Vidigal T.H.D.A."/>
            <person name="Brescovit A.D."/>
            <person name="Santos A.J."/>
        </authorList>
    </citation>
    <scope>NUCLEOTIDE SEQUENCE</scope>
    <source>
        <tissue evidence="2">Shoot tissue taken approximately 20 cm above the soil surface</tissue>
    </source>
</reference>
<organism evidence="2">
    <name type="scientific">Arundo donax</name>
    <name type="common">Giant reed</name>
    <name type="synonym">Donax arundinaceus</name>
    <dbReference type="NCBI Taxonomy" id="35708"/>
    <lineage>
        <taxon>Eukaryota</taxon>
        <taxon>Viridiplantae</taxon>
        <taxon>Streptophyta</taxon>
        <taxon>Embryophyta</taxon>
        <taxon>Tracheophyta</taxon>
        <taxon>Spermatophyta</taxon>
        <taxon>Magnoliopsida</taxon>
        <taxon>Liliopsida</taxon>
        <taxon>Poales</taxon>
        <taxon>Poaceae</taxon>
        <taxon>PACMAD clade</taxon>
        <taxon>Arundinoideae</taxon>
        <taxon>Arundineae</taxon>
        <taxon>Arundo</taxon>
    </lineage>
</organism>
<protein>
    <submittedName>
        <fullName evidence="2">Uncharacterized protein</fullName>
    </submittedName>
</protein>
<accession>A0A0A9HGT3</accession>
<feature type="compositionally biased region" description="Low complexity" evidence="1">
    <location>
        <begin position="16"/>
        <end position="30"/>
    </location>
</feature>
<reference evidence="2" key="2">
    <citation type="journal article" date="2015" name="Data Brief">
        <title>Shoot transcriptome of the giant reed, Arundo donax.</title>
        <authorList>
            <person name="Barrero R.A."/>
            <person name="Guerrero F.D."/>
            <person name="Moolhuijzen P."/>
            <person name="Goolsby J.A."/>
            <person name="Tidwell J."/>
            <person name="Bellgard S.E."/>
            <person name="Bellgard M.I."/>
        </authorList>
    </citation>
    <scope>NUCLEOTIDE SEQUENCE</scope>
    <source>
        <tissue evidence="2">Shoot tissue taken approximately 20 cm above the soil surface</tissue>
    </source>
</reference>
<name>A0A0A9HGT3_ARUDO</name>
<dbReference type="EMBL" id="GBRH01161501">
    <property type="protein sequence ID" value="JAE36395.1"/>
    <property type="molecule type" value="Transcribed_RNA"/>
</dbReference>
<sequence>MATGAFAAPATPPALSPASSSSSSGGDARFAAYTQPPDLIHFDAPPAPCRPQVTELAMPVPPAAVALDAVAALDDVFLPELVGGDQLFPYGDFYGGLQDRALELSACYLPNMAEMWGAAAAADHAHAQPQGLCNTLT</sequence>
<feature type="region of interest" description="Disordered" evidence="1">
    <location>
        <begin position="1"/>
        <end position="30"/>
    </location>
</feature>
<evidence type="ECO:0000256" key="1">
    <source>
        <dbReference type="SAM" id="MobiDB-lite"/>
    </source>
</evidence>